<name>A0A8I1GGR1_9HYPH</name>
<dbReference type="SUPFAM" id="SSF161084">
    <property type="entry name" value="MAPEG domain-like"/>
    <property type="match status" value="1"/>
</dbReference>
<comment type="caution">
    <text evidence="6">The sequence shown here is derived from an EMBL/GenBank/DDBJ whole genome shotgun (WGS) entry which is preliminary data.</text>
</comment>
<evidence type="ECO:0000256" key="3">
    <source>
        <dbReference type="ARBA" id="ARBA00022989"/>
    </source>
</evidence>
<evidence type="ECO:0000256" key="5">
    <source>
        <dbReference type="SAM" id="Phobius"/>
    </source>
</evidence>
<organism evidence="6 7">
    <name type="scientific">Rhodomicrobium udaipurense</name>
    <dbReference type="NCBI Taxonomy" id="1202716"/>
    <lineage>
        <taxon>Bacteria</taxon>
        <taxon>Pseudomonadati</taxon>
        <taxon>Pseudomonadota</taxon>
        <taxon>Alphaproteobacteria</taxon>
        <taxon>Hyphomicrobiales</taxon>
        <taxon>Hyphomicrobiaceae</taxon>
        <taxon>Rhodomicrobium</taxon>
    </lineage>
</organism>
<evidence type="ECO:0000256" key="2">
    <source>
        <dbReference type="ARBA" id="ARBA00022692"/>
    </source>
</evidence>
<keyword evidence="2 5" id="KW-0812">Transmembrane</keyword>
<dbReference type="Proteomes" id="UP000623250">
    <property type="component" value="Unassembled WGS sequence"/>
</dbReference>
<evidence type="ECO:0000256" key="4">
    <source>
        <dbReference type="ARBA" id="ARBA00023136"/>
    </source>
</evidence>
<dbReference type="AlphaFoldDB" id="A0A8I1GGR1"/>
<keyword evidence="3 5" id="KW-1133">Transmembrane helix</keyword>
<accession>A0A8I1GGR1</accession>
<dbReference type="RefSeq" id="WP_037239691.1">
    <property type="nucleotide sequence ID" value="NZ_JAEMUK010000079.1"/>
</dbReference>
<evidence type="ECO:0000256" key="1">
    <source>
        <dbReference type="ARBA" id="ARBA00004370"/>
    </source>
</evidence>
<gene>
    <name evidence="6" type="ORF">JDN41_13060</name>
</gene>
<dbReference type="GO" id="GO:0016020">
    <property type="term" value="C:membrane"/>
    <property type="evidence" value="ECO:0007669"/>
    <property type="project" value="UniProtKB-SubCell"/>
</dbReference>
<evidence type="ECO:0000313" key="7">
    <source>
        <dbReference type="Proteomes" id="UP000623250"/>
    </source>
</evidence>
<keyword evidence="7" id="KW-1185">Reference proteome</keyword>
<comment type="subcellular location">
    <subcellularLocation>
        <location evidence="1">Membrane</location>
    </subcellularLocation>
</comment>
<dbReference type="InterPro" id="IPR001129">
    <property type="entry name" value="Membr-assoc_MAPEG"/>
</dbReference>
<keyword evidence="4 5" id="KW-0472">Membrane</keyword>
<reference evidence="6 7" key="1">
    <citation type="submission" date="2020-12" db="EMBL/GenBank/DDBJ databases">
        <title>Revised draft genomes of Rhodomicrobium vannielii ATCC 17100 and Rhodomicrobium udaipurense JA643.</title>
        <authorList>
            <person name="Conners E.M."/>
            <person name="Davenport E.J."/>
            <person name="Bose A."/>
        </authorList>
    </citation>
    <scope>NUCLEOTIDE SEQUENCE [LARGE SCALE GENOMIC DNA]</scope>
    <source>
        <strain evidence="6 7">JA643</strain>
    </source>
</reference>
<feature type="transmembrane region" description="Helical" evidence="5">
    <location>
        <begin position="111"/>
        <end position="129"/>
    </location>
</feature>
<dbReference type="Gene3D" id="1.20.120.550">
    <property type="entry name" value="Membrane associated eicosanoid/glutathione metabolism-like domain"/>
    <property type="match status" value="1"/>
</dbReference>
<dbReference type="PANTHER" id="PTHR35371">
    <property type="entry name" value="INNER MEMBRANE PROTEIN"/>
    <property type="match status" value="1"/>
</dbReference>
<feature type="transmembrane region" description="Helical" evidence="5">
    <location>
        <begin position="6"/>
        <end position="25"/>
    </location>
</feature>
<dbReference type="EMBL" id="JAEMUK010000079">
    <property type="protein sequence ID" value="MBJ7544478.1"/>
    <property type="molecule type" value="Genomic_DNA"/>
</dbReference>
<evidence type="ECO:0000313" key="6">
    <source>
        <dbReference type="EMBL" id="MBJ7544478.1"/>
    </source>
</evidence>
<dbReference type="InterPro" id="IPR023352">
    <property type="entry name" value="MAPEG-like_dom_sf"/>
</dbReference>
<dbReference type="Pfam" id="PF01124">
    <property type="entry name" value="MAPEG"/>
    <property type="match status" value="1"/>
</dbReference>
<proteinExistence type="predicted"/>
<dbReference type="PANTHER" id="PTHR35371:SF1">
    <property type="entry name" value="BLR7753 PROTEIN"/>
    <property type="match status" value="1"/>
</dbReference>
<protein>
    <submittedName>
        <fullName evidence="6">MAPEG family protein</fullName>
    </submittedName>
</protein>
<sequence>MTTELTMLVWTLVLAIVQIGLFSIARTAQYGAKWNMGARDEKQPPLNPVADRLGRAQTNLYETLPLFIAAVLIAHVAGRENATTALGAQLYFWGRVVYVPLYAFGVPYVRTLVWGVATAGLLMVLWPLLG</sequence>